<protein>
    <submittedName>
        <fullName evidence="2">(pine wood nematode) hypothetical protein</fullName>
    </submittedName>
</protein>
<dbReference type="Gene3D" id="2.40.70.10">
    <property type="entry name" value="Acid Proteases"/>
    <property type="match status" value="2"/>
</dbReference>
<dbReference type="InterPro" id="IPR021109">
    <property type="entry name" value="Peptidase_aspartic_dom_sf"/>
</dbReference>
<reference evidence="2" key="2">
    <citation type="submission" date="2020-09" db="EMBL/GenBank/DDBJ databases">
        <authorList>
            <person name="Kikuchi T."/>
        </authorList>
    </citation>
    <scope>NUCLEOTIDE SEQUENCE</scope>
    <source>
        <strain evidence="2">Ka4C1</strain>
    </source>
</reference>
<accession>A0A1I7S2D2</accession>
<keyword evidence="4" id="KW-1185">Reference proteome</keyword>
<dbReference type="Proteomes" id="UP000659654">
    <property type="component" value="Unassembled WGS sequence"/>
</dbReference>
<sequence>MESFWTVLLGLVFVANSEIIKYIGEAPIVDIKFKKDDNVNFSVIVELESPSSFVLGKECAKSGTCTRYNHKTTYDSDVYGATFVEEVSLRYDNANLEGKKYRGYLETPLGPSATTEYNIVVKTSKPIGLAASGVIGLENRETMKQIFAGMDKTKELTFRRGPFTQFLQKQRRYYAHGEISTNGDKLGGCGTFVYQDTIDDKWKIRADVKIGEKSYPNRKITFNLGYFIAIPKQIQAVHYNDIKDPEKIPSLSITFQNTEFKIPPKNFVQYFDHEHKELTVYTIPQADGIEDFELGENFLSDFCISLKTNEAIDKFELGLAPSEPLDSDSKWIDYPGDDDDKGKASAKTCLNLSLIFVAVVLKFWVKEGTLKIPYDSFQYDEYPLTFFANALDPNPDNVQWVAGNMIFQEYCVTLDYVRNTTAFAKLIKR</sequence>
<evidence type="ECO:0000313" key="4">
    <source>
        <dbReference type="Proteomes" id="UP000659654"/>
    </source>
</evidence>
<dbReference type="Proteomes" id="UP000095284">
    <property type="component" value="Unplaced"/>
</dbReference>
<evidence type="ECO:0000313" key="2">
    <source>
        <dbReference type="EMBL" id="CAD5225503.1"/>
    </source>
</evidence>
<feature type="signal peptide" evidence="1">
    <location>
        <begin position="1"/>
        <end position="17"/>
    </location>
</feature>
<dbReference type="WBParaSite" id="BXY_0716100.1">
    <property type="protein sequence ID" value="BXY_0716100.1"/>
    <property type="gene ID" value="BXY_0716100"/>
</dbReference>
<evidence type="ECO:0000313" key="3">
    <source>
        <dbReference type="Proteomes" id="UP000095284"/>
    </source>
</evidence>
<keyword evidence="1" id="KW-0732">Signal</keyword>
<dbReference type="EMBL" id="CAJFCV020000004">
    <property type="protein sequence ID" value="CAG9114657.1"/>
    <property type="molecule type" value="Genomic_DNA"/>
</dbReference>
<feature type="chain" id="PRO_5036308706" evidence="1">
    <location>
        <begin position="18"/>
        <end position="429"/>
    </location>
</feature>
<dbReference type="Proteomes" id="UP000582659">
    <property type="component" value="Unassembled WGS sequence"/>
</dbReference>
<reference evidence="5" key="1">
    <citation type="submission" date="2016-11" db="UniProtKB">
        <authorList>
            <consortium name="WormBaseParasite"/>
        </authorList>
    </citation>
    <scope>IDENTIFICATION</scope>
</reference>
<evidence type="ECO:0000313" key="5">
    <source>
        <dbReference type="WBParaSite" id="BXY_0716100.1"/>
    </source>
</evidence>
<dbReference type="AlphaFoldDB" id="A0A1I7S2D2"/>
<gene>
    <name evidence="2" type="ORF">BXYJ_LOCUS8577</name>
</gene>
<dbReference type="SMR" id="A0A1I7S2D2"/>
<name>A0A1I7S2D2_BURXY</name>
<evidence type="ECO:0000256" key="1">
    <source>
        <dbReference type="SAM" id="SignalP"/>
    </source>
</evidence>
<dbReference type="EMBL" id="CAJFDI010000004">
    <property type="protein sequence ID" value="CAD5225503.1"/>
    <property type="molecule type" value="Genomic_DNA"/>
</dbReference>
<organism evidence="3 5">
    <name type="scientific">Bursaphelenchus xylophilus</name>
    <name type="common">Pinewood nematode worm</name>
    <name type="synonym">Aphelenchoides xylophilus</name>
    <dbReference type="NCBI Taxonomy" id="6326"/>
    <lineage>
        <taxon>Eukaryota</taxon>
        <taxon>Metazoa</taxon>
        <taxon>Ecdysozoa</taxon>
        <taxon>Nematoda</taxon>
        <taxon>Chromadorea</taxon>
        <taxon>Rhabditida</taxon>
        <taxon>Tylenchina</taxon>
        <taxon>Tylenchomorpha</taxon>
        <taxon>Aphelenchoidea</taxon>
        <taxon>Aphelenchoididae</taxon>
        <taxon>Bursaphelenchus</taxon>
    </lineage>
</organism>
<dbReference type="SUPFAM" id="SSF50630">
    <property type="entry name" value="Acid proteases"/>
    <property type="match status" value="1"/>
</dbReference>
<proteinExistence type="predicted"/>